<dbReference type="InterPro" id="IPR042269">
    <property type="entry name" value="Ser_carbopepase_S28_SKS"/>
</dbReference>
<keyword evidence="6" id="KW-1185">Reference proteome</keyword>
<comment type="similarity">
    <text evidence="1">Belongs to the peptidase S28 family.</text>
</comment>
<dbReference type="GO" id="GO:0070008">
    <property type="term" value="F:serine-type exopeptidase activity"/>
    <property type="evidence" value="ECO:0007669"/>
    <property type="project" value="InterPro"/>
</dbReference>
<dbReference type="InterPro" id="IPR029058">
    <property type="entry name" value="AB_hydrolase_fold"/>
</dbReference>
<keyword evidence="5" id="KW-0325">Glycoprotein</keyword>
<reference evidence="7" key="1">
    <citation type="submission" date="2016-11" db="UniProtKB">
        <authorList>
            <consortium name="WormBaseParasite"/>
        </authorList>
    </citation>
    <scope>IDENTIFICATION</scope>
</reference>
<dbReference type="AlphaFoldDB" id="A0A1I7XIP5"/>
<dbReference type="WBParaSite" id="Hba_17619">
    <property type="protein sequence ID" value="Hba_17619"/>
    <property type="gene ID" value="Hba_17619"/>
</dbReference>
<dbReference type="Pfam" id="PF05577">
    <property type="entry name" value="Peptidase_S28"/>
    <property type="match status" value="1"/>
</dbReference>
<keyword evidence="2" id="KW-0645">Protease</keyword>
<dbReference type="PANTHER" id="PTHR11010:SF101">
    <property type="entry name" value="SERINE PROTEASE F56F10.1-RELATED"/>
    <property type="match status" value="1"/>
</dbReference>
<protein>
    <submittedName>
        <fullName evidence="7">Serine protease K12H4.7</fullName>
    </submittedName>
</protein>
<evidence type="ECO:0000256" key="3">
    <source>
        <dbReference type="ARBA" id="ARBA00022729"/>
    </source>
</evidence>
<dbReference type="SUPFAM" id="SSF53474">
    <property type="entry name" value="alpha/beta-Hydrolases"/>
    <property type="match status" value="1"/>
</dbReference>
<dbReference type="Gene3D" id="1.20.120.980">
    <property type="entry name" value="Serine carboxypeptidase S28, SKS domain"/>
    <property type="match status" value="1"/>
</dbReference>
<keyword evidence="4" id="KW-0378">Hydrolase</keyword>
<evidence type="ECO:0000256" key="5">
    <source>
        <dbReference type="ARBA" id="ARBA00023180"/>
    </source>
</evidence>
<evidence type="ECO:0000313" key="6">
    <source>
        <dbReference type="Proteomes" id="UP000095283"/>
    </source>
</evidence>
<dbReference type="Gene3D" id="3.40.50.1820">
    <property type="entry name" value="alpha/beta hydrolase"/>
    <property type="match status" value="1"/>
</dbReference>
<accession>A0A1I7XIP5</accession>
<dbReference type="Proteomes" id="UP000095283">
    <property type="component" value="Unplaced"/>
</dbReference>
<keyword evidence="3" id="KW-0732">Signal</keyword>
<name>A0A1I7XIP5_HETBA</name>
<sequence length="140" mass="15919">MNFDSLKLLTTQQALKDIAYFIRSMNVKYGFTNPRWVTFGGSYPGSLSAWFRSKYPDLTVGAVASSAPLNLKLNMYEYAMVVENDLKITNPECPAAVKMAFDQMQKLSMTKAGRSQLNTYFKLVKTNTAVRWEYDEAGYH</sequence>
<organism evidence="6 7">
    <name type="scientific">Heterorhabditis bacteriophora</name>
    <name type="common">Entomopathogenic nematode worm</name>
    <dbReference type="NCBI Taxonomy" id="37862"/>
    <lineage>
        <taxon>Eukaryota</taxon>
        <taxon>Metazoa</taxon>
        <taxon>Ecdysozoa</taxon>
        <taxon>Nematoda</taxon>
        <taxon>Chromadorea</taxon>
        <taxon>Rhabditida</taxon>
        <taxon>Rhabditina</taxon>
        <taxon>Rhabditomorpha</taxon>
        <taxon>Strongyloidea</taxon>
        <taxon>Heterorhabditidae</taxon>
        <taxon>Heterorhabditis</taxon>
    </lineage>
</organism>
<dbReference type="GO" id="GO:0008239">
    <property type="term" value="F:dipeptidyl-peptidase activity"/>
    <property type="evidence" value="ECO:0007669"/>
    <property type="project" value="TreeGrafter"/>
</dbReference>
<evidence type="ECO:0000313" key="7">
    <source>
        <dbReference type="WBParaSite" id="Hba_17619"/>
    </source>
</evidence>
<evidence type="ECO:0000256" key="2">
    <source>
        <dbReference type="ARBA" id="ARBA00022670"/>
    </source>
</evidence>
<dbReference type="GO" id="GO:0006508">
    <property type="term" value="P:proteolysis"/>
    <property type="evidence" value="ECO:0007669"/>
    <property type="project" value="UniProtKB-KW"/>
</dbReference>
<evidence type="ECO:0000256" key="4">
    <source>
        <dbReference type="ARBA" id="ARBA00022801"/>
    </source>
</evidence>
<dbReference type="InterPro" id="IPR008758">
    <property type="entry name" value="Peptidase_S28"/>
</dbReference>
<proteinExistence type="inferred from homology"/>
<evidence type="ECO:0000256" key="1">
    <source>
        <dbReference type="ARBA" id="ARBA00011079"/>
    </source>
</evidence>
<dbReference type="PANTHER" id="PTHR11010">
    <property type="entry name" value="PROTEASE S28 PRO-X CARBOXYPEPTIDASE-RELATED"/>
    <property type="match status" value="1"/>
</dbReference>